<dbReference type="Proteomes" id="UP000663879">
    <property type="component" value="Unassembled WGS sequence"/>
</dbReference>
<comment type="caution">
    <text evidence="2">The sequence shown here is derived from an EMBL/GenBank/DDBJ whole genome shotgun (WGS) entry which is preliminary data.</text>
</comment>
<evidence type="ECO:0000259" key="1">
    <source>
        <dbReference type="PROSITE" id="PS50802"/>
    </source>
</evidence>
<sequence length="156" mass="18175">MTTVSTTGDGNCLYNAISLSLCGTEEMSKEIKLGMIFVYFEYEKYFRNVFEKSGYEYNYEKMIVKSATMGVFGNEFNMLALSCLFMRPFNCYSMDPWAQSSVVTKCSKLPIYLTLKDAHFTPIIPFNLIFYFSNTNSFHLNHTKYSFENLNFYETN</sequence>
<accession>A0A814CB07</accession>
<name>A0A814CB07_9BILA</name>
<evidence type="ECO:0000313" key="3">
    <source>
        <dbReference type="Proteomes" id="UP000663879"/>
    </source>
</evidence>
<dbReference type="EMBL" id="CAJNOC010002515">
    <property type="protein sequence ID" value="CAF0937641.1"/>
    <property type="molecule type" value="Genomic_DNA"/>
</dbReference>
<feature type="domain" description="OTU" evidence="1">
    <location>
        <begin position="1"/>
        <end position="126"/>
    </location>
</feature>
<evidence type="ECO:0000313" key="2">
    <source>
        <dbReference type="EMBL" id="CAF0937641.1"/>
    </source>
</evidence>
<keyword evidence="3" id="KW-1185">Reference proteome</keyword>
<dbReference type="AlphaFoldDB" id="A0A814CB07"/>
<dbReference type="CDD" id="cd22744">
    <property type="entry name" value="OTU"/>
    <property type="match status" value="1"/>
</dbReference>
<dbReference type="InterPro" id="IPR003323">
    <property type="entry name" value="OTU_dom"/>
</dbReference>
<protein>
    <recommendedName>
        <fullName evidence="1">OTU domain-containing protein</fullName>
    </recommendedName>
</protein>
<reference evidence="2" key="1">
    <citation type="submission" date="2021-02" db="EMBL/GenBank/DDBJ databases">
        <authorList>
            <person name="Nowell W R."/>
        </authorList>
    </citation>
    <scope>NUCLEOTIDE SEQUENCE</scope>
    <source>
        <strain evidence="2">Ploen Becks lab</strain>
    </source>
</reference>
<dbReference type="Gene3D" id="3.90.70.80">
    <property type="match status" value="1"/>
</dbReference>
<dbReference type="InterPro" id="IPR038765">
    <property type="entry name" value="Papain-like_cys_pep_sf"/>
</dbReference>
<dbReference type="SUPFAM" id="SSF54001">
    <property type="entry name" value="Cysteine proteinases"/>
    <property type="match status" value="1"/>
</dbReference>
<proteinExistence type="predicted"/>
<dbReference type="PROSITE" id="PS50802">
    <property type="entry name" value="OTU"/>
    <property type="match status" value="1"/>
</dbReference>
<dbReference type="Pfam" id="PF02338">
    <property type="entry name" value="OTU"/>
    <property type="match status" value="1"/>
</dbReference>
<dbReference type="OrthoDB" id="10017659at2759"/>
<organism evidence="2 3">
    <name type="scientific">Brachionus calyciflorus</name>
    <dbReference type="NCBI Taxonomy" id="104777"/>
    <lineage>
        <taxon>Eukaryota</taxon>
        <taxon>Metazoa</taxon>
        <taxon>Spiralia</taxon>
        <taxon>Gnathifera</taxon>
        <taxon>Rotifera</taxon>
        <taxon>Eurotatoria</taxon>
        <taxon>Monogononta</taxon>
        <taxon>Pseudotrocha</taxon>
        <taxon>Ploima</taxon>
        <taxon>Brachionidae</taxon>
        <taxon>Brachionus</taxon>
    </lineage>
</organism>
<gene>
    <name evidence="2" type="ORF">OXX778_LOCUS13252</name>
</gene>